<organism evidence="2 3">
    <name type="scientific">Clostridium frigidicarnis</name>
    <dbReference type="NCBI Taxonomy" id="84698"/>
    <lineage>
        <taxon>Bacteria</taxon>
        <taxon>Bacillati</taxon>
        <taxon>Bacillota</taxon>
        <taxon>Clostridia</taxon>
        <taxon>Eubacteriales</taxon>
        <taxon>Clostridiaceae</taxon>
        <taxon>Clostridium</taxon>
    </lineage>
</organism>
<keyword evidence="3" id="KW-1185">Reference proteome</keyword>
<reference evidence="2 3" key="1">
    <citation type="submission" date="2016-10" db="EMBL/GenBank/DDBJ databases">
        <authorList>
            <person name="de Groot N.N."/>
        </authorList>
    </citation>
    <scope>NUCLEOTIDE SEQUENCE [LARGE SCALE GENOMIC DNA]</scope>
    <source>
        <strain evidence="2 3">DSM 12271</strain>
    </source>
</reference>
<dbReference type="InterPro" id="IPR023825">
    <property type="entry name" value="CRISPR-assoc_RAMP_BGP1436"/>
</dbReference>
<dbReference type="NCBIfam" id="TIGR03986">
    <property type="entry name" value="TIGR03986 family CRISPR-associated RAMP protein"/>
    <property type="match status" value="1"/>
</dbReference>
<evidence type="ECO:0000313" key="2">
    <source>
        <dbReference type="EMBL" id="SFA71756.1"/>
    </source>
</evidence>
<dbReference type="EMBL" id="FOKI01000001">
    <property type="protein sequence ID" value="SFA71756.1"/>
    <property type="molecule type" value="Genomic_DNA"/>
</dbReference>
<dbReference type="STRING" id="84698.SAMN04488528_1001181"/>
<feature type="coiled-coil region" evidence="1">
    <location>
        <begin position="229"/>
        <end position="263"/>
    </location>
</feature>
<evidence type="ECO:0000256" key="1">
    <source>
        <dbReference type="SAM" id="Coils"/>
    </source>
</evidence>
<dbReference type="RefSeq" id="WP_242948258.1">
    <property type="nucleotide sequence ID" value="NZ_FOKI01000001.1"/>
</dbReference>
<keyword evidence="1" id="KW-0175">Coiled coil</keyword>
<proteinExistence type="predicted"/>
<gene>
    <name evidence="2" type="ORF">SAMN04488528_1001181</name>
</gene>
<protein>
    <submittedName>
        <fullName evidence="2">CRISPR-associated protein</fullName>
    </submittedName>
</protein>
<evidence type="ECO:0000313" key="3">
    <source>
        <dbReference type="Proteomes" id="UP000198619"/>
    </source>
</evidence>
<sequence length="726" mass="86455">MINNHSKFSNKNKEYARSPYNFIPFPKNVFYRHNILEDYNNKEKTVLPKHNEFIEGLKTGYIDYLIEVETPLFISNGKNDFLKINNEFIIPGSTVRGKVRSNVEVLSCSYPEFVEDKKLWFRGAFSKDVLKEMYKQTLLPSENSRINDKVKAGYLHMEGNKWFIIPAKEDNNHKSFRELHERKLRDSHRSINGRIKKEIFMYNEIDKLSKKPLWDLFFSIKQEKKSISKKLKETKKTLSKNEIEGLEKELNIINNKLDDLLKNNKLRVFTPYYYSVLYDFNDNNSVEIKKVVESINDNEYGFLMNSANLNKKQNHYLIFKKDTDKGNMSISEELINQYKTSVKYKQGKEIENFKIDVENSFTNHKDKPVFYILDEEESIISFGFTPYLKIPYKKSVRDGIKTKIENEKVDYTNSIFGFSNFKYKKESNEKTISYKGRVSFTNAKPIKACKQIKEPILKYLMNPKISSFQLYLKQDSNNAKKLKTYSSENFELRGKKFYWLRDKHNELDAYKNELQEFNDKKKKEPKKDQYASLYPVDKGAIFKGRIYFENLFEDELGLLLMSIKPFENARENLGQGKPYGYGKVKFIIEDVIEINSKNRFMSLNIDSSEVSIKSKKDFYINTFKNYMKKQNINVDFYSEPMYKCFYQSKSQIKEISDREFNYMTINEFKNRNTLKSMEDYVNEYKVENTEECVAVSQQSEDDYWEYMENILSNKFEVKRDRRKEKK</sequence>
<name>A0A1I0V868_9CLOT</name>
<dbReference type="AlphaFoldDB" id="A0A1I0V868"/>
<accession>A0A1I0V868</accession>
<dbReference type="Proteomes" id="UP000198619">
    <property type="component" value="Unassembled WGS sequence"/>
</dbReference>